<dbReference type="SUPFAM" id="SSF101386">
    <property type="entry name" value="all-alpha NTP pyrophosphatases"/>
    <property type="match status" value="1"/>
</dbReference>
<dbReference type="Proteomes" id="UP000494265">
    <property type="component" value="Unassembled WGS sequence"/>
</dbReference>
<organism evidence="2">
    <name type="scientific">Ligilactobacillus agilis</name>
    <dbReference type="NCBI Taxonomy" id="1601"/>
    <lineage>
        <taxon>Bacteria</taxon>
        <taxon>Bacillati</taxon>
        <taxon>Bacillota</taxon>
        <taxon>Bacilli</taxon>
        <taxon>Lactobacillales</taxon>
        <taxon>Lactobacillaceae</taxon>
        <taxon>Ligilactobacillus</taxon>
    </lineage>
</organism>
<dbReference type="Pfam" id="PF03819">
    <property type="entry name" value="MazG"/>
    <property type="match status" value="1"/>
</dbReference>
<dbReference type="InterPro" id="IPR004518">
    <property type="entry name" value="MazG-like_dom"/>
</dbReference>
<gene>
    <name evidence="2" type="ORF">SY212_03310</name>
</gene>
<dbReference type="Gene3D" id="1.10.287.1080">
    <property type="entry name" value="MazG-like"/>
    <property type="match status" value="1"/>
</dbReference>
<evidence type="ECO:0000259" key="1">
    <source>
        <dbReference type="Pfam" id="PF03819"/>
    </source>
</evidence>
<proteinExistence type="predicted"/>
<protein>
    <recommendedName>
        <fullName evidence="1">NTP pyrophosphohydrolase MazG-like domain-containing protein</fullName>
    </recommendedName>
</protein>
<accession>A0A6F9XJ60</accession>
<feature type="domain" description="NTP pyrophosphohydrolase MazG-like" evidence="1">
    <location>
        <begin position="131"/>
        <end position="172"/>
    </location>
</feature>
<sequence length="206" mass="23397">MIKIGKLIEAKSKAGYKEEDGTIRLIVIDFWDNHESFNLIRLGNGKYISSGNAEQIESYLNAHYNSWSYYDGDIFVHMVAEQTAKEIMSKYVEGILNNDDRQSYETLARKIINRFTKIGIVKPENAKTQFMKVTEELGELAEGINKDKPEQVKDSLGDVLVTLILLAEDLNLNLLDCLNSAWGEIKDRKGKVKDGSFVKEADLDDR</sequence>
<dbReference type="RefSeq" id="WP_225440923.1">
    <property type="nucleotide sequence ID" value="NZ_BLAM01000054.1"/>
</dbReference>
<evidence type="ECO:0000313" key="2">
    <source>
        <dbReference type="EMBL" id="GET05301.1"/>
    </source>
</evidence>
<name>A0A6F9XJ60_9LACO</name>
<dbReference type="AlphaFoldDB" id="A0A6F9XJ60"/>
<dbReference type="EMBL" id="BLAM01000054">
    <property type="protein sequence ID" value="GET05301.1"/>
    <property type="molecule type" value="Genomic_DNA"/>
</dbReference>
<comment type="caution">
    <text evidence="2">The sequence shown here is derived from an EMBL/GenBank/DDBJ whole genome shotgun (WGS) entry which is preliminary data.</text>
</comment>
<reference evidence="2" key="1">
    <citation type="submission" date="2019-10" db="EMBL/GenBank/DDBJ databases">
        <title>Lactobacillus agilis SY212 Whole Genome Sequencing Project.</title>
        <authorList>
            <person name="Suzuki S."/>
            <person name="Endo A."/>
            <person name="Maeno S."/>
            <person name="Shiwa Y."/>
            <person name="Matsutani M."/>
            <person name="Kajikawa A."/>
        </authorList>
    </citation>
    <scope>NUCLEOTIDE SEQUENCE</scope>
    <source>
        <strain evidence="2">SY212</strain>
    </source>
</reference>